<dbReference type="AlphaFoldDB" id="A0A813ZEH9"/>
<comment type="caution">
    <text evidence="1">The sequence shown here is derived from an EMBL/GenBank/DDBJ whole genome shotgun (WGS) entry which is preliminary data.</text>
</comment>
<evidence type="ECO:0000313" key="2">
    <source>
        <dbReference type="EMBL" id="CAF3681234.1"/>
    </source>
</evidence>
<keyword evidence="3" id="KW-1185">Reference proteome</keyword>
<dbReference type="Proteomes" id="UP000663829">
    <property type="component" value="Unassembled WGS sequence"/>
</dbReference>
<name>A0A813ZEH9_9BILA</name>
<reference evidence="1" key="1">
    <citation type="submission" date="2021-02" db="EMBL/GenBank/DDBJ databases">
        <authorList>
            <person name="Nowell W R."/>
        </authorList>
    </citation>
    <scope>NUCLEOTIDE SEQUENCE</scope>
</reference>
<organism evidence="1 3">
    <name type="scientific">Didymodactylos carnosus</name>
    <dbReference type="NCBI Taxonomy" id="1234261"/>
    <lineage>
        <taxon>Eukaryota</taxon>
        <taxon>Metazoa</taxon>
        <taxon>Spiralia</taxon>
        <taxon>Gnathifera</taxon>
        <taxon>Rotifera</taxon>
        <taxon>Eurotatoria</taxon>
        <taxon>Bdelloidea</taxon>
        <taxon>Philodinida</taxon>
        <taxon>Philodinidae</taxon>
        <taxon>Didymodactylos</taxon>
    </lineage>
</organism>
<dbReference type="EMBL" id="CAJOBC010001485">
    <property type="protein sequence ID" value="CAF3681234.1"/>
    <property type="molecule type" value="Genomic_DNA"/>
</dbReference>
<evidence type="ECO:0000313" key="1">
    <source>
        <dbReference type="EMBL" id="CAF0898344.1"/>
    </source>
</evidence>
<evidence type="ECO:0000313" key="3">
    <source>
        <dbReference type="Proteomes" id="UP000663829"/>
    </source>
</evidence>
<dbReference type="EMBL" id="CAJNOQ010001485">
    <property type="protein sequence ID" value="CAF0898344.1"/>
    <property type="molecule type" value="Genomic_DNA"/>
</dbReference>
<sequence length="203" mass="23155">MDEVLVVSARSIRERNAIARLKFFTETPHNNEISESNLKPSIGSGQSVNGTAKKTLLSLFQEDDHFYSSIPTTPIALRAKSIRLLDTMNDTILKPVSYVNVKDTVIDIKQEKRLVDRLLVFLSCTKTPNINKLGLHILQAYPNRFQWHAGDHGTFSYKNHKWTFIVKSNKCLTMTSSESQKSMLTLIYNGTEHKINEKSTNWL</sequence>
<gene>
    <name evidence="1" type="ORF">GPM918_LOCUS8498</name>
    <name evidence="2" type="ORF">SRO942_LOCUS8498</name>
</gene>
<accession>A0A813ZEH9</accession>
<dbReference type="Proteomes" id="UP000681722">
    <property type="component" value="Unassembled WGS sequence"/>
</dbReference>
<protein>
    <submittedName>
        <fullName evidence="1">Uncharacterized protein</fullName>
    </submittedName>
</protein>
<proteinExistence type="predicted"/>